<evidence type="ECO:0000313" key="1">
    <source>
        <dbReference type="EMBL" id="QNP65073.1"/>
    </source>
</evidence>
<dbReference type="RefSeq" id="WP_187742168.1">
    <property type="nucleotide sequence ID" value="NZ_CP060825.1"/>
</dbReference>
<protein>
    <submittedName>
        <fullName evidence="1">Uncharacterized protein</fullName>
    </submittedName>
</protein>
<dbReference type="AlphaFoldDB" id="A0A7H0HX07"/>
<sequence length="333" mass="35700">MDYTHVVAELLAEEEFTGFEYFAHDAWQTRDRANWLVARTAGGIVAGRIGAASSAGLFDRLDRPVPGPAEGGRGFATPLPDGALAVAASGLVTVREPDGRVRWTLEHEPWHHRHIAAGACAADASGRRLLVTMAGPTDGGSYEGDLCVVLHLADGRRLAHTVLPSASAGYGFQQSLTDPGELFLNAAQGDTFHSLRLTLDGERLTAEPVGYEDEPFAGLAMNGAVLKLDVGGEWLNRCAAGQPDVSVDAEDVLPEDFRFVGYRPGFLDGDRVLAAIGEDQDGTDNRHLLLDARTLRPTAEIDYPGTRCCDPLPLGDGTWLTADGTTVRRWRTA</sequence>
<evidence type="ECO:0000313" key="2">
    <source>
        <dbReference type="Proteomes" id="UP000516230"/>
    </source>
</evidence>
<reference evidence="1 2" key="1">
    <citation type="submission" date="2020-08" db="EMBL/GenBank/DDBJ databases">
        <title>A novel species.</title>
        <authorList>
            <person name="Gao J."/>
        </authorList>
    </citation>
    <scope>NUCLEOTIDE SEQUENCE [LARGE SCALE GENOMIC DNA]</scope>
    <source>
        <strain evidence="1 2">CRPJ-33</strain>
    </source>
</reference>
<gene>
    <name evidence="1" type="ORF">IAG43_20555</name>
</gene>
<organism evidence="1 2">
    <name type="scientific">Streptomyces genisteinicus</name>
    <dbReference type="NCBI Taxonomy" id="2768068"/>
    <lineage>
        <taxon>Bacteria</taxon>
        <taxon>Bacillati</taxon>
        <taxon>Actinomycetota</taxon>
        <taxon>Actinomycetes</taxon>
        <taxon>Kitasatosporales</taxon>
        <taxon>Streptomycetaceae</taxon>
        <taxon>Streptomyces</taxon>
    </lineage>
</organism>
<dbReference type="Proteomes" id="UP000516230">
    <property type="component" value="Chromosome"/>
</dbReference>
<proteinExistence type="predicted"/>
<dbReference type="KEGG" id="sgj:IAG43_20555"/>
<dbReference type="EMBL" id="CP060825">
    <property type="protein sequence ID" value="QNP65073.1"/>
    <property type="molecule type" value="Genomic_DNA"/>
</dbReference>
<name>A0A7H0HX07_9ACTN</name>
<keyword evidence="2" id="KW-1185">Reference proteome</keyword>
<dbReference type="SUPFAM" id="SSF75011">
    <property type="entry name" value="3-carboxy-cis,cis-mucoante lactonizing enzyme"/>
    <property type="match status" value="1"/>
</dbReference>
<accession>A0A7H0HX07</accession>